<sequence>MTKKTARVEQLLELANQLRSPGGCPWDQKQTLKDMSGFVQKEAVELDEAIDEQDSAHICEELGDVLFNLCLIASIAEEQGQFTLAEVVAKTTAKIKTRHTWVFGEDKVNSSEEAIALWKLNKQRERGQK</sequence>
<dbReference type="Proteomes" id="UP000183245">
    <property type="component" value="Unassembled WGS sequence"/>
</dbReference>
<dbReference type="AlphaFoldDB" id="A0A1J5IFV3"/>
<evidence type="ECO:0000313" key="2">
    <source>
        <dbReference type="EMBL" id="OIP95977.1"/>
    </source>
</evidence>
<dbReference type="GO" id="GO:0046076">
    <property type="term" value="P:dTTP catabolic process"/>
    <property type="evidence" value="ECO:0007669"/>
    <property type="project" value="TreeGrafter"/>
</dbReference>
<dbReference type="GO" id="GO:0046081">
    <property type="term" value="P:dUTP catabolic process"/>
    <property type="evidence" value="ECO:0007669"/>
    <property type="project" value="TreeGrafter"/>
</dbReference>
<dbReference type="InterPro" id="IPR004518">
    <property type="entry name" value="MazG-like_dom"/>
</dbReference>
<accession>A0A1J5IFV3</accession>
<dbReference type="GO" id="GO:0046047">
    <property type="term" value="P:TTP catabolic process"/>
    <property type="evidence" value="ECO:0007669"/>
    <property type="project" value="TreeGrafter"/>
</dbReference>
<proteinExistence type="predicted"/>
<evidence type="ECO:0000313" key="3">
    <source>
        <dbReference type="Proteomes" id="UP000183245"/>
    </source>
</evidence>
<dbReference type="GO" id="GO:0046061">
    <property type="term" value="P:dATP catabolic process"/>
    <property type="evidence" value="ECO:0007669"/>
    <property type="project" value="TreeGrafter"/>
</dbReference>
<organism evidence="2 3">
    <name type="scientific">Candidatus Wirthbacteria bacterium CG2_30_54_11</name>
    <dbReference type="NCBI Taxonomy" id="1817892"/>
    <lineage>
        <taxon>Bacteria</taxon>
        <taxon>Candidatus Wirthbacteria</taxon>
    </lineage>
</organism>
<dbReference type="STRING" id="1817892.AUK40_05525"/>
<dbReference type="CDD" id="cd11528">
    <property type="entry name" value="NTP-PPase_MazG_Nterm"/>
    <property type="match status" value="1"/>
</dbReference>
<dbReference type="InterPro" id="IPR011551">
    <property type="entry name" value="NTP_PyrPHydrolase_MazG"/>
</dbReference>
<gene>
    <name evidence="2" type="ORF">AUK40_05525</name>
</gene>
<comment type="caution">
    <text evidence="2">The sequence shown here is derived from an EMBL/GenBank/DDBJ whole genome shotgun (WGS) entry which is preliminary data.</text>
</comment>
<dbReference type="PANTHER" id="PTHR30522:SF0">
    <property type="entry name" value="NUCLEOSIDE TRIPHOSPHATE PYROPHOSPHOHYDROLASE"/>
    <property type="match status" value="1"/>
</dbReference>
<dbReference type="SUPFAM" id="SSF101386">
    <property type="entry name" value="all-alpha NTP pyrophosphatases"/>
    <property type="match status" value="1"/>
</dbReference>
<dbReference type="PANTHER" id="PTHR30522">
    <property type="entry name" value="NUCLEOSIDE TRIPHOSPHATE PYROPHOSPHOHYDROLASE"/>
    <property type="match status" value="1"/>
</dbReference>
<dbReference type="Pfam" id="PF03819">
    <property type="entry name" value="MazG"/>
    <property type="match status" value="1"/>
</dbReference>
<dbReference type="GO" id="GO:0046052">
    <property type="term" value="P:UTP catabolic process"/>
    <property type="evidence" value="ECO:0007669"/>
    <property type="project" value="TreeGrafter"/>
</dbReference>
<name>A0A1J5IFV3_9BACT</name>
<dbReference type="Gene3D" id="1.10.287.1080">
    <property type="entry name" value="MazG-like"/>
    <property type="match status" value="1"/>
</dbReference>
<evidence type="ECO:0000259" key="1">
    <source>
        <dbReference type="Pfam" id="PF03819"/>
    </source>
</evidence>
<dbReference type="GO" id="GO:0047429">
    <property type="term" value="F:nucleoside triphosphate diphosphatase activity"/>
    <property type="evidence" value="ECO:0007669"/>
    <property type="project" value="TreeGrafter"/>
</dbReference>
<reference evidence="2 3" key="1">
    <citation type="journal article" date="2016" name="Environ. Microbiol.">
        <title>Genomic resolution of a cold subsurface aquifer community provides metabolic insights for novel microbes adapted to high CO concentrations.</title>
        <authorList>
            <person name="Probst A.J."/>
            <person name="Castelle C.J."/>
            <person name="Singh A."/>
            <person name="Brown C.T."/>
            <person name="Anantharaman K."/>
            <person name="Sharon I."/>
            <person name="Hug L.A."/>
            <person name="Burstein D."/>
            <person name="Emerson J.B."/>
            <person name="Thomas B.C."/>
            <person name="Banfield J.F."/>
        </authorList>
    </citation>
    <scope>NUCLEOTIDE SEQUENCE [LARGE SCALE GENOMIC DNA]</scope>
    <source>
        <strain evidence="2">CG2_30_54_11</strain>
    </source>
</reference>
<protein>
    <recommendedName>
        <fullName evidence="1">NTP pyrophosphohydrolase MazG-like domain-containing protein</fullName>
    </recommendedName>
</protein>
<dbReference type="GO" id="GO:0006203">
    <property type="term" value="P:dGTP catabolic process"/>
    <property type="evidence" value="ECO:0007669"/>
    <property type="project" value="TreeGrafter"/>
</dbReference>
<feature type="domain" description="NTP pyrophosphohydrolase MazG-like" evidence="1">
    <location>
        <begin position="30"/>
        <end position="103"/>
    </location>
</feature>
<dbReference type="InterPro" id="IPR048015">
    <property type="entry name" value="NTP-PPase_MazG-like_N"/>
</dbReference>
<dbReference type="EMBL" id="MNZT01000097">
    <property type="protein sequence ID" value="OIP95977.1"/>
    <property type="molecule type" value="Genomic_DNA"/>
</dbReference>